<dbReference type="Proteomes" id="UP000814140">
    <property type="component" value="Unassembled WGS sequence"/>
</dbReference>
<comment type="caution">
    <text evidence="1">The sequence shown here is derived from an EMBL/GenBank/DDBJ whole genome shotgun (WGS) entry which is preliminary data.</text>
</comment>
<evidence type="ECO:0000313" key="2">
    <source>
        <dbReference type="Proteomes" id="UP000814140"/>
    </source>
</evidence>
<accession>A0ACB8T9M4</accession>
<dbReference type="EMBL" id="MU277196">
    <property type="protein sequence ID" value="KAI0065240.1"/>
    <property type="molecule type" value="Genomic_DNA"/>
</dbReference>
<proteinExistence type="predicted"/>
<name>A0ACB8T9M4_9AGAM</name>
<organism evidence="1 2">
    <name type="scientific">Artomyces pyxidatus</name>
    <dbReference type="NCBI Taxonomy" id="48021"/>
    <lineage>
        <taxon>Eukaryota</taxon>
        <taxon>Fungi</taxon>
        <taxon>Dikarya</taxon>
        <taxon>Basidiomycota</taxon>
        <taxon>Agaricomycotina</taxon>
        <taxon>Agaricomycetes</taxon>
        <taxon>Russulales</taxon>
        <taxon>Auriscalpiaceae</taxon>
        <taxon>Artomyces</taxon>
    </lineage>
</organism>
<gene>
    <name evidence="1" type="ORF">BV25DRAFT_1989461</name>
</gene>
<keyword evidence="2" id="KW-1185">Reference proteome</keyword>
<reference evidence="1" key="1">
    <citation type="submission" date="2021-03" db="EMBL/GenBank/DDBJ databases">
        <authorList>
            <consortium name="DOE Joint Genome Institute"/>
            <person name="Ahrendt S."/>
            <person name="Looney B.P."/>
            <person name="Miyauchi S."/>
            <person name="Morin E."/>
            <person name="Drula E."/>
            <person name="Courty P.E."/>
            <person name="Chicoki N."/>
            <person name="Fauchery L."/>
            <person name="Kohler A."/>
            <person name="Kuo A."/>
            <person name="Labutti K."/>
            <person name="Pangilinan J."/>
            <person name="Lipzen A."/>
            <person name="Riley R."/>
            <person name="Andreopoulos W."/>
            <person name="He G."/>
            <person name="Johnson J."/>
            <person name="Barry K.W."/>
            <person name="Grigoriev I.V."/>
            <person name="Nagy L."/>
            <person name="Hibbett D."/>
            <person name="Henrissat B."/>
            <person name="Matheny P.B."/>
            <person name="Labbe J."/>
            <person name="Martin F."/>
        </authorList>
    </citation>
    <scope>NUCLEOTIDE SEQUENCE</scope>
    <source>
        <strain evidence="1">HHB10654</strain>
    </source>
</reference>
<reference evidence="1" key="2">
    <citation type="journal article" date="2022" name="New Phytol.">
        <title>Evolutionary transition to the ectomycorrhizal habit in the genomes of a hyperdiverse lineage of mushroom-forming fungi.</title>
        <authorList>
            <person name="Looney B."/>
            <person name="Miyauchi S."/>
            <person name="Morin E."/>
            <person name="Drula E."/>
            <person name="Courty P.E."/>
            <person name="Kohler A."/>
            <person name="Kuo A."/>
            <person name="LaButti K."/>
            <person name="Pangilinan J."/>
            <person name="Lipzen A."/>
            <person name="Riley R."/>
            <person name="Andreopoulos W."/>
            <person name="He G."/>
            <person name="Johnson J."/>
            <person name="Nolan M."/>
            <person name="Tritt A."/>
            <person name="Barry K.W."/>
            <person name="Grigoriev I.V."/>
            <person name="Nagy L.G."/>
            <person name="Hibbett D."/>
            <person name="Henrissat B."/>
            <person name="Matheny P.B."/>
            <person name="Labbe J."/>
            <person name="Martin F.M."/>
        </authorList>
    </citation>
    <scope>NUCLEOTIDE SEQUENCE</scope>
    <source>
        <strain evidence="1">HHB10654</strain>
    </source>
</reference>
<sequence length="574" mass="62949">MVESRLEMSPTSKWQSIRPWSPRLSLSVREITSVSATFVVTSLSSPANLSLLLEREVSDADDDSSSQATSSTLVNTNALSKGLSVKVNGTPWQRVLARIDDGADEAVLIIYGLMPGRQYDVEIGVISTDARVQGQLLTEGITTSPDRDQSRSDTLNIQDVPEVNIFSSSSQTLAIDPPSPPSPSPPATPNSPTHSHQTLEEYLTSLKQTLIHLQAENETLSTSLKSARRDSQKSQAALRSEISSLKRASQKHSAGDARMKQKVRALEEAVKQAVKGREDVEAQYENVEAERIEQENELIEGEKRRDEVKRLAEEGQRRRESAEEEAESKVQGARAELVAVETKLEKLRARREKLDGRTTSEDEREQAVTWREEVDNDGILGGVVGELEAKLREMRMERERIEADPVGYSTATTSHDGEDSAGDGSAHEHSDLPPRFQANNAHHRNHHHHHHHSFIPHVPRGKRHSQGFTPQHSAHSHSHSHPNTHGPHPRNSAALTPSNSAPARPPVSTSRAHHASGRSVHTQFGAMNGGKAPMVRRRSSPPPPIEKSTLSSLAPPFEPASVRGKSGAAWTTGS</sequence>
<evidence type="ECO:0000313" key="1">
    <source>
        <dbReference type="EMBL" id="KAI0065240.1"/>
    </source>
</evidence>
<protein>
    <submittedName>
        <fullName evidence="1">Uncharacterized protein</fullName>
    </submittedName>
</protein>